<dbReference type="Proteomes" id="UP001241377">
    <property type="component" value="Unassembled WGS sequence"/>
</dbReference>
<evidence type="ECO:0000313" key="2">
    <source>
        <dbReference type="Proteomes" id="UP001241377"/>
    </source>
</evidence>
<proteinExistence type="predicted"/>
<sequence>MFPFNIAAAQALVLALIVPSTLGLSIPIQPRDDKKVIALDFNVTPPQGTNFTFNGDSLSLLVDGNSKLKVANSPISVPIHGSGGSYIIELLIGSSKNKVTVALDTGSSDLNVVDSNLYCGDNLDCHANGLYDPSSSTTSQNLNIPVDLEYGSGASTGTYYKDDVSLGEASGVTVKGLQFADITDSEGASGILGIGYEANEAARQEYPNFVSLLKSQNYINKRAYSLYLNSVNAQTGTILFGGKDTRKYKGKLTTYLTSGNERLQIPLQLLSVGGQSVSLSGLNGVLDSGTTLSYIKKEEYYQLAAKLNWIDVSSSAQQPPGNYYAGPCSGPDFVFNFGNGGTVTVPYSAVTMSVTDDNSLCIITVLPNTNPKIEGITILGDNFLRSAYVVYDLDAEQISIANVNYTTDSNVVEL</sequence>
<dbReference type="EMBL" id="JASBWR010000065">
    <property type="protein sequence ID" value="KAJ9100154.1"/>
    <property type="molecule type" value="Genomic_DNA"/>
</dbReference>
<name>A0ACC2VMD2_9TREE</name>
<evidence type="ECO:0000313" key="1">
    <source>
        <dbReference type="EMBL" id="KAJ9100154.1"/>
    </source>
</evidence>
<organism evidence="1 2">
    <name type="scientific">Naganishia cerealis</name>
    <dbReference type="NCBI Taxonomy" id="610337"/>
    <lineage>
        <taxon>Eukaryota</taxon>
        <taxon>Fungi</taxon>
        <taxon>Dikarya</taxon>
        <taxon>Basidiomycota</taxon>
        <taxon>Agaricomycotina</taxon>
        <taxon>Tremellomycetes</taxon>
        <taxon>Filobasidiales</taxon>
        <taxon>Filobasidiaceae</taxon>
        <taxon>Naganishia</taxon>
    </lineage>
</organism>
<comment type="caution">
    <text evidence="1">The sequence shown here is derived from an EMBL/GenBank/DDBJ whole genome shotgun (WGS) entry which is preliminary data.</text>
</comment>
<protein>
    <submittedName>
        <fullName evidence="1">Uncharacterized protein</fullName>
    </submittedName>
</protein>
<reference evidence="1" key="1">
    <citation type="submission" date="2023-04" db="EMBL/GenBank/DDBJ databases">
        <title>Draft Genome sequencing of Naganishia species isolated from polar environments using Oxford Nanopore Technology.</title>
        <authorList>
            <person name="Leo P."/>
            <person name="Venkateswaran K."/>
        </authorList>
    </citation>
    <scope>NUCLEOTIDE SEQUENCE</scope>
    <source>
        <strain evidence="1">MNA-CCFEE 5261</strain>
    </source>
</reference>
<keyword evidence="2" id="KW-1185">Reference proteome</keyword>
<gene>
    <name evidence="1" type="ORF">QFC19_005687</name>
</gene>
<accession>A0ACC2VMD2</accession>